<protein>
    <submittedName>
        <fullName evidence="2">Uncharacterized protein</fullName>
    </submittedName>
</protein>
<dbReference type="EMBL" id="RBWW01000003">
    <property type="protein sequence ID" value="RKS75809.1"/>
    <property type="molecule type" value="Genomic_DNA"/>
</dbReference>
<dbReference type="Proteomes" id="UP000268233">
    <property type="component" value="Unassembled WGS sequence"/>
</dbReference>
<comment type="caution">
    <text evidence="2">The sequence shown here is derived from an EMBL/GenBank/DDBJ whole genome shotgun (WGS) entry which is preliminary data.</text>
</comment>
<dbReference type="AlphaFoldDB" id="A0A495QQE4"/>
<gene>
    <name evidence="3" type="ORF">BDK61_4326</name>
    <name evidence="2" type="ORF">BDK61_4738</name>
</gene>
<feature type="compositionally biased region" description="Basic and acidic residues" evidence="1">
    <location>
        <begin position="28"/>
        <end position="42"/>
    </location>
</feature>
<name>A0A495QQE4_9EURY</name>
<accession>A0A495QQE4</accession>
<evidence type="ECO:0000313" key="3">
    <source>
        <dbReference type="EMBL" id="RKS75809.1"/>
    </source>
</evidence>
<organism evidence="2 4">
    <name type="scientific">Haloarcula quadrata</name>
    <dbReference type="NCBI Taxonomy" id="182779"/>
    <lineage>
        <taxon>Archaea</taxon>
        <taxon>Methanobacteriati</taxon>
        <taxon>Methanobacteriota</taxon>
        <taxon>Stenosarchaea group</taxon>
        <taxon>Halobacteria</taxon>
        <taxon>Halobacteriales</taxon>
        <taxon>Haloarculaceae</taxon>
        <taxon>Haloarcula</taxon>
    </lineage>
</organism>
<sequence length="90" mass="10367">MSKDSMRYEKIVVREAGSLGSTTDSEPPDIRDESDHGQKMDLKTPAWDAVRANINPGEYEPKTHVATIHYDLDEWDFVIEYLVEVDRERA</sequence>
<proteinExistence type="predicted"/>
<feature type="region of interest" description="Disordered" evidence="1">
    <location>
        <begin position="14"/>
        <end position="43"/>
    </location>
</feature>
<evidence type="ECO:0000256" key="1">
    <source>
        <dbReference type="SAM" id="MobiDB-lite"/>
    </source>
</evidence>
<evidence type="ECO:0000313" key="4">
    <source>
        <dbReference type="Proteomes" id="UP000268233"/>
    </source>
</evidence>
<evidence type="ECO:0000313" key="2">
    <source>
        <dbReference type="EMBL" id="RKS75194.1"/>
    </source>
</evidence>
<dbReference type="EMBL" id="RBWW01000004">
    <property type="protein sequence ID" value="RKS75194.1"/>
    <property type="molecule type" value="Genomic_DNA"/>
</dbReference>
<keyword evidence="4" id="KW-1185">Reference proteome</keyword>
<reference evidence="2 4" key="1">
    <citation type="submission" date="2018-10" db="EMBL/GenBank/DDBJ databases">
        <title>Genomic Encyclopedia of Archaeal and Bacterial Type Strains, Phase II (KMG-II): from individual species to whole genera.</title>
        <authorList>
            <person name="Goeker M."/>
        </authorList>
    </citation>
    <scope>NUCLEOTIDE SEQUENCE [LARGE SCALE GENOMIC DNA]</scope>
    <source>
        <strain evidence="2 4">DSM 11927</strain>
    </source>
</reference>